<evidence type="ECO:0000313" key="3">
    <source>
        <dbReference type="Proteomes" id="UP000002036"/>
    </source>
</evidence>
<dbReference type="RefSeq" id="XP_002552959.1">
    <property type="nucleotide sequence ID" value="XM_002552913.1"/>
</dbReference>
<dbReference type="GeneID" id="8295187"/>
<dbReference type="eggNOG" id="ENOG502QVAE">
    <property type="taxonomic scope" value="Eukaryota"/>
</dbReference>
<dbReference type="InterPro" id="IPR002589">
    <property type="entry name" value="Macro_dom"/>
</dbReference>
<dbReference type="SUPFAM" id="SSF52949">
    <property type="entry name" value="Macro domain-like"/>
    <property type="match status" value="1"/>
</dbReference>
<dbReference type="Gene3D" id="3.40.220.10">
    <property type="entry name" value="Leucine Aminopeptidase, subunit E, domain 1"/>
    <property type="match status" value="1"/>
</dbReference>
<dbReference type="STRING" id="559295.C5DGH9"/>
<dbReference type="KEGG" id="lth:KLTH0D05456g"/>
<dbReference type="PROSITE" id="PS51154">
    <property type="entry name" value="MACRO"/>
    <property type="match status" value="1"/>
</dbReference>
<name>C5DGH9_LACTC</name>
<dbReference type="HOGENOM" id="CLU_093588_0_0_1"/>
<accession>C5DGH9</accession>
<dbReference type="EMBL" id="CU928168">
    <property type="protein sequence ID" value="CAR22521.1"/>
    <property type="molecule type" value="Genomic_DNA"/>
</dbReference>
<keyword evidence="3" id="KW-1185">Reference proteome</keyword>
<proteinExistence type="predicted"/>
<dbReference type="InterPro" id="IPR028071">
    <property type="entry name" value="Macro-like_dom"/>
</dbReference>
<dbReference type="Proteomes" id="UP000002036">
    <property type="component" value="Chromosome D"/>
</dbReference>
<gene>
    <name evidence="2" type="ordered locus">KLTH0D05456g</name>
</gene>
<dbReference type="OMA" id="YIIHCPT"/>
<dbReference type="Pfam" id="PF14519">
    <property type="entry name" value="Macro_2"/>
    <property type="match status" value="1"/>
</dbReference>
<dbReference type="InterPro" id="IPR043472">
    <property type="entry name" value="Macro_dom-like"/>
</dbReference>
<dbReference type="AlphaFoldDB" id="C5DGH9"/>
<organism evidence="2 3">
    <name type="scientific">Lachancea thermotolerans (strain ATCC 56472 / CBS 6340 / NRRL Y-8284)</name>
    <name type="common">Yeast</name>
    <name type="synonym">Kluyveromyces thermotolerans</name>
    <dbReference type="NCBI Taxonomy" id="559295"/>
    <lineage>
        <taxon>Eukaryota</taxon>
        <taxon>Fungi</taxon>
        <taxon>Dikarya</taxon>
        <taxon>Ascomycota</taxon>
        <taxon>Saccharomycotina</taxon>
        <taxon>Saccharomycetes</taxon>
        <taxon>Saccharomycetales</taxon>
        <taxon>Saccharomycetaceae</taxon>
        <taxon>Lachancea</taxon>
    </lineage>
</organism>
<dbReference type="InParanoid" id="C5DGH9"/>
<reference evidence="2 3" key="1">
    <citation type="journal article" date="2009" name="Genome Res.">
        <title>Comparative genomics of protoploid Saccharomycetaceae.</title>
        <authorList>
            <consortium name="The Genolevures Consortium"/>
            <person name="Souciet J.-L."/>
            <person name="Dujon B."/>
            <person name="Gaillardin C."/>
            <person name="Johnston M."/>
            <person name="Baret P.V."/>
            <person name="Cliften P."/>
            <person name="Sherman D.J."/>
            <person name="Weissenbach J."/>
            <person name="Westhof E."/>
            <person name="Wincker P."/>
            <person name="Jubin C."/>
            <person name="Poulain J."/>
            <person name="Barbe V."/>
            <person name="Segurens B."/>
            <person name="Artiguenave F."/>
            <person name="Anthouard V."/>
            <person name="Vacherie B."/>
            <person name="Val M.-E."/>
            <person name="Fulton R.S."/>
            <person name="Minx P."/>
            <person name="Wilson R."/>
            <person name="Durrens P."/>
            <person name="Jean G."/>
            <person name="Marck C."/>
            <person name="Martin T."/>
            <person name="Nikolski M."/>
            <person name="Rolland T."/>
            <person name="Seret M.-L."/>
            <person name="Casaregola S."/>
            <person name="Despons L."/>
            <person name="Fairhead C."/>
            <person name="Fischer G."/>
            <person name="Lafontaine I."/>
            <person name="Leh V."/>
            <person name="Lemaire M."/>
            <person name="de Montigny J."/>
            <person name="Neuveglise C."/>
            <person name="Thierry A."/>
            <person name="Blanc-Lenfle I."/>
            <person name="Bleykasten C."/>
            <person name="Diffels J."/>
            <person name="Fritsch E."/>
            <person name="Frangeul L."/>
            <person name="Goeffon A."/>
            <person name="Jauniaux N."/>
            <person name="Kachouri-Lafond R."/>
            <person name="Payen C."/>
            <person name="Potier S."/>
            <person name="Pribylova L."/>
            <person name="Ozanne C."/>
            <person name="Richard G.-F."/>
            <person name="Sacerdot C."/>
            <person name="Straub M.-L."/>
            <person name="Talla E."/>
        </authorList>
    </citation>
    <scope>NUCLEOTIDE SEQUENCE [LARGE SCALE GENOMIC DNA]</scope>
    <source>
        <strain evidence="3">ATCC 56472 / CBS 6340 / NRRL Y-8284</strain>
    </source>
</reference>
<protein>
    <submittedName>
        <fullName evidence="2">KLTH0D05456p</fullName>
    </submittedName>
</protein>
<evidence type="ECO:0000259" key="1">
    <source>
        <dbReference type="PROSITE" id="PS51154"/>
    </source>
</evidence>
<dbReference type="FunCoup" id="C5DGH9">
    <property type="interactions" value="3"/>
</dbReference>
<dbReference type="SMART" id="SM00506">
    <property type="entry name" value="A1pp"/>
    <property type="match status" value="1"/>
</dbReference>
<feature type="domain" description="Macro" evidence="1">
    <location>
        <begin position="13"/>
        <end position="195"/>
    </location>
</feature>
<sequence length="260" mass="29044">MKVILLDKNRALVSAWKKTLDGFKHVSFHIGTLEDLPQKVLGTNAAVVSPGNSFGFLGGGFDLAIQSFFGGKQFEKFFRKRIGEFYKPVGETTIVDLDHWARNGIRYIVHIPTVVAPTRKVFDTEHPVETGYQLVFNAMWSALVRAPKNVETLIVPGLGTGYLGIPKAVCSKAMAFALNLFFANETMSVELRNVLIMHFLGFRYEGFFPADYKEECAKLGIELDKLKHFNVCKHPIAHLLPNEHLAAQEGDTSEPIHKPV</sequence>
<evidence type="ECO:0000313" key="2">
    <source>
        <dbReference type="EMBL" id="CAR22521.1"/>
    </source>
</evidence>
<dbReference type="OrthoDB" id="6082470at2759"/>